<evidence type="ECO:0000256" key="4">
    <source>
        <dbReference type="RuleBase" id="RU003719"/>
    </source>
</evidence>
<dbReference type="Proteomes" id="UP000199310">
    <property type="component" value="Unassembled WGS sequence"/>
</dbReference>
<dbReference type="Pfam" id="PF02826">
    <property type="entry name" value="2-Hacid_dh_C"/>
    <property type="match status" value="1"/>
</dbReference>
<dbReference type="GO" id="GO:0016616">
    <property type="term" value="F:oxidoreductase activity, acting on the CH-OH group of donors, NAD or NADP as acceptor"/>
    <property type="evidence" value="ECO:0007669"/>
    <property type="project" value="InterPro"/>
</dbReference>
<dbReference type="STRING" id="29529.SAMN04488122_1239"/>
<name>A0A1I0Q5V1_9BACT</name>
<evidence type="ECO:0000259" key="5">
    <source>
        <dbReference type="Pfam" id="PF00389"/>
    </source>
</evidence>
<evidence type="ECO:0000256" key="1">
    <source>
        <dbReference type="ARBA" id="ARBA00005854"/>
    </source>
</evidence>
<proteinExistence type="inferred from homology"/>
<reference evidence="8" key="1">
    <citation type="submission" date="2016-10" db="EMBL/GenBank/DDBJ databases">
        <authorList>
            <person name="Varghese N."/>
            <person name="Submissions S."/>
        </authorList>
    </citation>
    <scope>NUCLEOTIDE SEQUENCE [LARGE SCALE GENOMIC DNA]</scope>
    <source>
        <strain evidence="8">DSM 3695</strain>
    </source>
</reference>
<dbReference type="GO" id="GO:0051287">
    <property type="term" value="F:NAD binding"/>
    <property type="evidence" value="ECO:0007669"/>
    <property type="project" value="InterPro"/>
</dbReference>
<dbReference type="SUPFAM" id="SSF52283">
    <property type="entry name" value="Formate/glycerate dehydrogenase catalytic domain-like"/>
    <property type="match status" value="1"/>
</dbReference>
<feature type="domain" description="D-isomer specific 2-hydroxyacid dehydrogenase catalytic" evidence="5">
    <location>
        <begin position="3"/>
        <end position="328"/>
    </location>
</feature>
<accession>A0A1I0Q5V1</accession>
<sequence>MDILFFSAQPYDIHYFNQANQQGEHRFRFLEAQLNEDNTALIKEETAVCVFVNDKVNAAVINILHEKGVRLIALRCAGFNNVDLKAAAAVGIKVVRVPAYSPHAVAEHAVALLLALNRKIYKAYNRVRDNNFTLNGLEGFDLFGKTIGVVGTGNIGAVFCKIMLGFGCKVYAHDIYENEELLEAGVKYVSLDTIFGQSEVISLHCPLMESTRHMINADSIASMKMGVVLINTSRGGLVDTAAVVAALKNGHIGALGIDVYEQEEHLFFQNFSGSIIQDDVLSRLTTFPNVLVTAHQGFFTKEALTQIAEVTLNNIRSFEKSELLLNEVK</sequence>
<dbReference type="SUPFAM" id="SSF51735">
    <property type="entry name" value="NAD(P)-binding Rossmann-fold domains"/>
    <property type="match status" value="1"/>
</dbReference>
<dbReference type="AlphaFoldDB" id="A0A1I0Q5V1"/>
<dbReference type="CDD" id="cd12183">
    <property type="entry name" value="LDH_like_2"/>
    <property type="match status" value="1"/>
</dbReference>
<dbReference type="EMBL" id="FOJG01000001">
    <property type="protein sequence ID" value="SEW22176.1"/>
    <property type="molecule type" value="Genomic_DNA"/>
</dbReference>
<protein>
    <submittedName>
        <fullName evidence="7">D-lactate dehydrogenase</fullName>
    </submittedName>
</protein>
<evidence type="ECO:0000259" key="6">
    <source>
        <dbReference type="Pfam" id="PF02826"/>
    </source>
</evidence>
<evidence type="ECO:0000313" key="7">
    <source>
        <dbReference type="EMBL" id="SEW22176.1"/>
    </source>
</evidence>
<dbReference type="InterPro" id="IPR036291">
    <property type="entry name" value="NAD(P)-bd_dom_sf"/>
</dbReference>
<keyword evidence="3" id="KW-0520">NAD</keyword>
<dbReference type="InterPro" id="IPR006140">
    <property type="entry name" value="D-isomer_DH_NAD-bd"/>
</dbReference>
<evidence type="ECO:0000313" key="8">
    <source>
        <dbReference type="Proteomes" id="UP000199310"/>
    </source>
</evidence>
<dbReference type="Gene3D" id="3.40.50.720">
    <property type="entry name" value="NAD(P)-binding Rossmann-like Domain"/>
    <property type="match status" value="2"/>
</dbReference>
<evidence type="ECO:0000256" key="3">
    <source>
        <dbReference type="ARBA" id="ARBA00023027"/>
    </source>
</evidence>
<evidence type="ECO:0000256" key="2">
    <source>
        <dbReference type="ARBA" id="ARBA00023002"/>
    </source>
</evidence>
<gene>
    <name evidence="7" type="ORF">SAMN04488122_1239</name>
</gene>
<dbReference type="PROSITE" id="PS00671">
    <property type="entry name" value="D_2_HYDROXYACID_DH_3"/>
    <property type="match status" value="1"/>
</dbReference>
<dbReference type="OrthoDB" id="1522997at2"/>
<dbReference type="InterPro" id="IPR006139">
    <property type="entry name" value="D-isomer_2_OHA_DH_cat_dom"/>
</dbReference>
<feature type="domain" description="D-isomer specific 2-hydroxyacid dehydrogenase NAD-binding" evidence="6">
    <location>
        <begin position="110"/>
        <end position="297"/>
    </location>
</feature>
<dbReference type="RefSeq" id="WP_089891919.1">
    <property type="nucleotide sequence ID" value="NZ_FOJG01000001.1"/>
</dbReference>
<dbReference type="InterPro" id="IPR058205">
    <property type="entry name" value="D-LDH-like"/>
</dbReference>
<keyword evidence="2 4" id="KW-0560">Oxidoreductase</keyword>
<comment type="similarity">
    <text evidence="1 4">Belongs to the D-isomer specific 2-hydroxyacid dehydrogenase family.</text>
</comment>
<keyword evidence="8" id="KW-1185">Reference proteome</keyword>
<dbReference type="Pfam" id="PF00389">
    <property type="entry name" value="2-Hacid_dh"/>
    <property type="match status" value="1"/>
</dbReference>
<dbReference type="InterPro" id="IPR029753">
    <property type="entry name" value="D-isomer_DH_CS"/>
</dbReference>
<organism evidence="7 8">
    <name type="scientific">Chitinophaga arvensicola</name>
    <dbReference type="NCBI Taxonomy" id="29529"/>
    <lineage>
        <taxon>Bacteria</taxon>
        <taxon>Pseudomonadati</taxon>
        <taxon>Bacteroidota</taxon>
        <taxon>Chitinophagia</taxon>
        <taxon>Chitinophagales</taxon>
        <taxon>Chitinophagaceae</taxon>
        <taxon>Chitinophaga</taxon>
    </lineage>
</organism>
<dbReference type="InterPro" id="IPR029752">
    <property type="entry name" value="D-isomer_DH_CS1"/>
</dbReference>
<dbReference type="PANTHER" id="PTHR43026">
    <property type="entry name" value="2-HYDROXYACID DEHYDROGENASE HOMOLOG 1-RELATED"/>
    <property type="match status" value="1"/>
</dbReference>
<dbReference type="PROSITE" id="PS00065">
    <property type="entry name" value="D_2_HYDROXYACID_DH_1"/>
    <property type="match status" value="1"/>
</dbReference>
<dbReference type="PANTHER" id="PTHR43026:SF1">
    <property type="entry name" value="2-HYDROXYACID DEHYDROGENASE HOMOLOG 1-RELATED"/>
    <property type="match status" value="1"/>
</dbReference>